<proteinExistence type="predicted"/>
<sequence length="127" mass="14676">MTVPVLTGHHQYDKPCLFSTNQNFFKLNREVKRTIVLTKFHLDGTCDLKSVYKVSLKPYRENLQPLGGHVIRRTISNTFLTKFHKDWAMNVTSRALIRKTASPPSILVLQPTGTIFELRTHVLTKFH</sequence>
<keyword evidence="2" id="KW-1185">Reference proteome</keyword>
<organism evidence="1 2">
    <name type="scientific">Dreissena polymorpha</name>
    <name type="common">Zebra mussel</name>
    <name type="synonym">Mytilus polymorpha</name>
    <dbReference type="NCBI Taxonomy" id="45954"/>
    <lineage>
        <taxon>Eukaryota</taxon>
        <taxon>Metazoa</taxon>
        <taxon>Spiralia</taxon>
        <taxon>Lophotrochozoa</taxon>
        <taxon>Mollusca</taxon>
        <taxon>Bivalvia</taxon>
        <taxon>Autobranchia</taxon>
        <taxon>Heteroconchia</taxon>
        <taxon>Euheterodonta</taxon>
        <taxon>Imparidentia</taxon>
        <taxon>Neoheterodontei</taxon>
        <taxon>Myida</taxon>
        <taxon>Dreissenoidea</taxon>
        <taxon>Dreissenidae</taxon>
        <taxon>Dreissena</taxon>
    </lineage>
</organism>
<evidence type="ECO:0000313" key="2">
    <source>
        <dbReference type="Proteomes" id="UP000828390"/>
    </source>
</evidence>
<gene>
    <name evidence="1" type="ORF">DPMN_083807</name>
</gene>
<name>A0A9D3YD74_DREPO</name>
<comment type="caution">
    <text evidence="1">The sequence shown here is derived from an EMBL/GenBank/DDBJ whole genome shotgun (WGS) entry which is preliminary data.</text>
</comment>
<reference evidence="1" key="2">
    <citation type="submission" date="2020-11" db="EMBL/GenBank/DDBJ databases">
        <authorList>
            <person name="McCartney M.A."/>
            <person name="Auch B."/>
            <person name="Kono T."/>
            <person name="Mallez S."/>
            <person name="Becker A."/>
            <person name="Gohl D.M."/>
            <person name="Silverstein K.A.T."/>
            <person name="Koren S."/>
            <person name="Bechman K.B."/>
            <person name="Herman A."/>
            <person name="Abrahante J.E."/>
            <person name="Garbe J."/>
        </authorList>
    </citation>
    <scope>NUCLEOTIDE SEQUENCE</scope>
    <source>
        <strain evidence="1">Duluth1</strain>
        <tissue evidence="1">Whole animal</tissue>
    </source>
</reference>
<protein>
    <submittedName>
        <fullName evidence="1">Uncharacterized protein</fullName>
    </submittedName>
</protein>
<dbReference type="Proteomes" id="UP000828390">
    <property type="component" value="Unassembled WGS sequence"/>
</dbReference>
<dbReference type="EMBL" id="JAIWYP010000016">
    <property type="protein sequence ID" value="KAH3696344.1"/>
    <property type="molecule type" value="Genomic_DNA"/>
</dbReference>
<reference evidence="1" key="1">
    <citation type="journal article" date="2019" name="bioRxiv">
        <title>The Genome of the Zebra Mussel, Dreissena polymorpha: A Resource for Invasive Species Research.</title>
        <authorList>
            <person name="McCartney M.A."/>
            <person name="Auch B."/>
            <person name="Kono T."/>
            <person name="Mallez S."/>
            <person name="Zhang Y."/>
            <person name="Obille A."/>
            <person name="Becker A."/>
            <person name="Abrahante J.E."/>
            <person name="Garbe J."/>
            <person name="Badalamenti J.P."/>
            <person name="Herman A."/>
            <person name="Mangelson H."/>
            <person name="Liachko I."/>
            <person name="Sullivan S."/>
            <person name="Sone E.D."/>
            <person name="Koren S."/>
            <person name="Silverstein K.A.T."/>
            <person name="Beckman K.B."/>
            <person name="Gohl D.M."/>
        </authorList>
    </citation>
    <scope>NUCLEOTIDE SEQUENCE</scope>
    <source>
        <strain evidence="1">Duluth1</strain>
        <tissue evidence="1">Whole animal</tissue>
    </source>
</reference>
<dbReference type="AlphaFoldDB" id="A0A9D3YD74"/>
<evidence type="ECO:0000313" key="1">
    <source>
        <dbReference type="EMBL" id="KAH3696344.1"/>
    </source>
</evidence>
<accession>A0A9D3YD74</accession>